<dbReference type="Proteomes" id="UP001176940">
    <property type="component" value="Unassembled WGS sequence"/>
</dbReference>
<evidence type="ECO:0000256" key="8">
    <source>
        <dbReference type="SAM" id="Phobius"/>
    </source>
</evidence>
<dbReference type="PANTHER" id="PTHR43829">
    <property type="entry name" value="AQUAPORIN OR AQUAGLYCEROPORIN RELATED"/>
    <property type="match status" value="1"/>
</dbReference>
<dbReference type="PANTHER" id="PTHR43829:SF13">
    <property type="entry name" value="AQUAPORIN-10"/>
    <property type="match status" value="1"/>
</dbReference>
<evidence type="ECO:0000256" key="4">
    <source>
        <dbReference type="ARBA" id="ARBA00022989"/>
    </source>
</evidence>
<evidence type="ECO:0000256" key="1">
    <source>
        <dbReference type="ARBA" id="ARBA00004141"/>
    </source>
</evidence>
<keyword evidence="3 8" id="KW-0812">Transmembrane</keyword>
<keyword evidence="5 8" id="KW-0472">Membrane</keyword>
<gene>
    <name evidence="9" type="ORF">RIMI_LOCUS9024868</name>
</gene>
<dbReference type="EMBL" id="CAUEEQ010018385">
    <property type="protein sequence ID" value="CAJ0940877.1"/>
    <property type="molecule type" value="Genomic_DNA"/>
</dbReference>
<evidence type="ECO:0000313" key="10">
    <source>
        <dbReference type="Proteomes" id="UP001176940"/>
    </source>
</evidence>
<comment type="subcellular location">
    <subcellularLocation>
        <location evidence="1">Membrane</location>
        <topology evidence="1">Multi-pass membrane protein</topology>
    </subcellularLocation>
</comment>
<evidence type="ECO:0000256" key="3">
    <source>
        <dbReference type="ARBA" id="ARBA00022692"/>
    </source>
</evidence>
<reference evidence="9" key="1">
    <citation type="submission" date="2023-07" db="EMBL/GenBank/DDBJ databases">
        <authorList>
            <person name="Stuckert A."/>
        </authorList>
    </citation>
    <scope>NUCLEOTIDE SEQUENCE</scope>
</reference>
<evidence type="ECO:0000256" key="2">
    <source>
        <dbReference type="ARBA" id="ARBA00022448"/>
    </source>
</evidence>
<comment type="catalytic activity">
    <reaction evidence="6">
        <text>H2O(in) = H2O(out)</text>
        <dbReference type="Rhea" id="RHEA:29667"/>
        <dbReference type="ChEBI" id="CHEBI:15377"/>
    </reaction>
</comment>
<organism evidence="9 10">
    <name type="scientific">Ranitomeya imitator</name>
    <name type="common">mimic poison frog</name>
    <dbReference type="NCBI Taxonomy" id="111125"/>
    <lineage>
        <taxon>Eukaryota</taxon>
        <taxon>Metazoa</taxon>
        <taxon>Chordata</taxon>
        <taxon>Craniata</taxon>
        <taxon>Vertebrata</taxon>
        <taxon>Euteleostomi</taxon>
        <taxon>Amphibia</taxon>
        <taxon>Batrachia</taxon>
        <taxon>Anura</taxon>
        <taxon>Neobatrachia</taxon>
        <taxon>Hyloidea</taxon>
        <taxon>Dendrobatidae</taxon>
        <taxon>Dendrobatinae</taxon>
        <taxon>Ranitomeya</taxon>
    </lineage>
</organism>
<dbReference type="InterPro" id="IPR023271">
    <property type="entry name" value="Aquaporin-like"/>
</dbReference>
<comment type="catalytic activity">
    <reaction evidence="7">
        <text>glycerol(in) = glycerol(out)</text>
        <dbReference type="Rhea" id="RHEA:29675"/>
        <dbReference type="ChEBI" id="CHEBI:17754"/>
    </reaction>
</comment>
<proteinExistence type="predicted"/>
<dbReference type="Gene3D" id="1.20.1080.10">
    <property type="entry name" value="Glycerol uptake facilitator protein"/>
    <property type="match status" value="1"/>
</dbReference>
<protein>
    <submittedName>
        <fullName evidence="9">Uncharacterized protein</fullName>
    </submittedName>
</protein>
<keyword evidence="10" id="KW-1185">Reference proteome</keyword>
<evidence type="ECO:0000313" key="9">
    <source>
        <dbReference type="EMBL" id="CAJ0940877.1"/>
    </source>
</evidence>
<name>A0ABN9LI09_9NEOB</name>
<accession>A0ABN9LI09</accession>
<evidence type="ECO:0000256" key="6">
    <source>
        <dbReference type="ARBA" id="ARBA00034651"/>
    </source>
</evidence>
<keyword evidence="2" id="KW-0813">Transport</keyword>
<dbReference type="SUPFAM" id="SSF81338">
    <property type="entry name" value="Aquaporin-like"/>
    <property type="match status" value="1"/>
</dbReference>
<evidence type="ECO:0000256" key="5">
    <source>
        <dbReference type="ARBA" id="ARBA00023136"/>
    </source>
</evidence>
<keyword evidence="4 8" id="KW-1133">Transmembrane helix</keyword>
<evidence type="ECO:0000256" key="7">
    <source>
        <dbReference type="ARBA" id="ARBA00049405"/>
    </source>
</evidence>
<dbReference type="InterPro" id="IPR050363">
    <property type="entry name" value="MIP/Aquaporin"/>
</dbReference>
<comment type="caution">
    <text evidence="9">The sequence shown here is derived from an EMBL/GenBank/DDBJ whole genome shotgun (WGS) entry which is preliminary data.</text>
</comment>
<feature type="transmembrane region" description="Helical" evidence="8">
    <location>
        <begin position="72"/>
        <end position="94"/>
    </location>
</feature>
<sequence length="136" mass="15953">MDLKRRPPYFLRTPGPIPEYKEWLFWISVLHWGLSMEPTVDTPLTQAETWATDLHVLWLDGERMCFRAGNNWWWVPVVAPCVGAVLGSFIYLLLVEIHHPVEETKNEDVVKEVSTEKWREIPIFTINVDNSLSHRL</sequence>